<dbReference type="GO" id="GO:0005576">
    <property type="term" value="C:extracellular region"/>
    <property type="evidence" value="ECO:0007669"/>
    <property type="project" value="UniProtKB-ARBA"/>
</dbReference>
<reference evidence="4" key="1">
    <citation type="submission" date="2017-09" db="EMBL/GenBank/DDBJ databases">
        <title>Polyketide synthases of a Diaporthe helianthi virulent isolate.</title>
        <authorList>
            <person name="Baroncelli R."/>
        </authorList>
    </citation>
    <scope>NUCLEOTIDE SEQUENCE [LARGE SCALE GENOMIC DNA]</scope>
    <source>
        <strain evidence="4">7/96</strain>
    </source>
</reference>
<accession>A0A2P5HIZ7</accession>
<dbReference type="OrthoDB" id="7722975at2759"/>
<dbReference type="InterPro" id="IPR041823">
    <property type="entry name" value="YHR202W_N"/>
</dbReference>
<evidence type="ECO:0000259" key="2">
    <source>
        <dbReference type="Pfam" id="PF00149"/>
    </source>
</evidence>
<dbReference type="SUPFAM" id="SSF56300">
    <property type="entry name" value="Metallo-dependent phosphatases"/>
    <property type="match status" value="1"/>
</dbReference>
<proteinExistence type="predicted"/>
<dbReference type="Gene3D" id="3.60.21.10">
    <property type="match status" value="1"/>
</dbReference>
<dbReference type="GO" id="GO:0016787">
    <property type="term" value="F:hydrolase activity"/>
    <property type="evidence" value="ECO:0007669"/>
    <property type="project" value="InterPro"/>
</dbReference>
<evidence type="ECO:0000259" key="3">
    <source>
        <dbReference type="Pfam" id="PF21953"/>
    </source>
</evidence>
<evidence type="ECO:0000313" key="5">
    <source>
        <dbReference type="Proteomes" id="UP000094444"/>
    </source>
</evidence>
<evidence type="ECO:0000256" key="1">
    <source>
        <dbReference type="SAM" id="SignalP"/>
    </source>
</evidence>
<dbReference type="PROSITE" id="PS51257">
    <property type="entry name" value="PROKAR_LIPOPROTEIN"/>
    <property type="match status" value="1"/>
</dbReference>
<dbReference type="Gene3D" id="3.90.780.10">
    <property type="entry name" value="5'-Nucleotidase, C-terminal domain"/>
    <property type="match status" value="2"/>
</dbReference>
<protein>
    <submittedName>
        <fullName evidence="4">Calcineurin-like phosphoesterase</fullName>
    </submittedName>
</protein>
<name>A0A2P5HIZ7_DIAHE</name>
<organism evidence="4 5">
    <name type="scientific">Diaporthe helianthi</name>
    <dbReference type="NCBI Taxonomy" id="158607"/>
    <lineage>
        <taxon>Eukaryota</taxon>
        <taxon>Fungi</taxon>
        <taxon>Dikarya</taxon>
        <taxon>Ascomycota</taxon>
        <taxon>Pezizomycotina</taxon>
        <taxon>Sordariomycetes</taxon>
        <taxon>Sordariomycetidae</taxon>
        <taxon>Diaporthales</taxon>
        <taxon>Diaporthaceae</taxon>
        <taxon>Diaporthe</taxon>
    </lineage>
</organism>
<feature type="domain" description="Putative 5'-nucleotidase C-terminal" evidence="3">
    <location>
        <begin position="418"/>
        <end position="622"/>
    </location>
</feature>
<dbReference type="Pfam" id="PF00149">
    <property type="entry name" value="Metallophos"/>
    <property type="match status" value="1"/>
</dbReference>
<dbReference type="AlphaFoldDB" id="A0A2P5HIZ7"/>
<comment type="caution">
    <text evidence="4">The sequence shown here is derived from an EMBL/GenBank/DDBJ whole genome shotgun (WGS) entry which is preliminary data.</text>
</comment>
<sequence>MRSHTILAAITGFVVAGCQACGSCFGPINRVEHVRHAKRMQPDAHNATYGPTRGPLEWGQINFLHTTDTHGWLEGHLRETNYGADWGDVVSFTAHMRAKAKALGVDLLFVDTGDLHDGAGLSDATAVDGELSNVVFEKLDYDLLTIGNHELYVTEIAYQDYANFSKVWGDKYITSNVQILNQTTNEFEYLGSQYRYFTTENGLRIMAFGILFDFKGNTNYTKVIPASTMVNETWFTDLVATPPGPVDLFVLLGHNTVAQNAQSGTGTFGIVQQALRKTYPSTPIQIFGGHSHIRDFKVYDDATTALESGRYCETLGWLSMSGFSANNSGFTGTSAPAGVPSPSKKATNTSVAPWAYSRRYLDWNRLTFEYHASGSQIDYTANDAAFDTPLGLNTTGLITGLRQQLNLSTYLGCAPQLWCQSCAEFNSSGSLYSLLTEAMGAVVVNENRTDKARVSIVNTGSVRFDLHKGPFLQDDAYIVSPFEDIFIYIPDVPYSVASGALDYINNYGTVWKRASSTADISPLSPEDKCVDPFLSPLSNVETMDYAHKHAGHTRRQTTAAVSTQGYTTTDAFGTDGDDTAHSAIPHYSYPHFFQSLAGFPEDGTLPDVVDLIFIDFIQPDILDYFQSVGAAYSEADISYYIDETFSTRTYLPLYVQSSPAFQTSQADCSIY</sequence>
<dbReference type="GO" id="GO:0005829">
    <property type="term" value="C:cytosol"/>
    <property type="evidence" value="ECO:0007669"/>
    <property type="project" value="TreeGrafter"/>
</dbReference>
<dbReference type="InterPro" id="IPR036907">
    <property type="entry name" value="5'-Nucleotdase_C_sf"/>
</dbReference>
<feature type="chain" id="PRO_5015113086" evidence="1">
    <location>
        <begin position="21"/>
        <end position="671"/>
    </location>
</feature>
<dbReference type="InterPro" id="IPR006179">
    <property type="entry name" value="5_nucleotidase/apyrase"/>
</dbReference>
<dbReference type="CDD" id="cd07407">
    <property type="entry name" value="MPP_YHR202W_N"/>
    <property type="match status" value="1"/>
</dbReference>
<dbReference type="SUPFAM" id="SSF55816">
    <property type="entry name" value="5'-nucleotidase (syn. UDP-sugar hydrolase), C-terminal domain"/>
    <property type="match status" value="1"/>
</dbReference>
<dbReference type="Proteomes" id="UP000094444">
    <property type="component" value="Unassembled WGS sequence"/>
</dbReference>
<dbReference type="Pfam" id="PF21953">
    <property type="entry name" value="NadN_nucleosid_C"/>
    <property type="match status" value="1"/>
</dbReference>
<dbReference type="PANTHER" id="PTHR11575">
    <property type="entry name" value="5'-NUCLEOTIDASE-RELATED"/>
    <property type="match status" value="1"/>
</dbReference>
<evidence type="ECO:0000313" key="4">
    <source>
        <dbReference type="EMBL" id="POS70217.1"/>
    </source>
</evidence>
<dbReference type="PIRSF" id="PIRSF017316">
    <property type="entry name" value="Pesterase_C1039"/>
    <property type="match status" value="1"/>
</dbReference>
<dbReference type="EMBL" id="MAVT02001739">
    <property type="protein sequence ID" value="POS70217.1"/>
    <property type="molecule type" value="Genomic_DNA"/>
</dbReference>
<keyword evidence="1" id="KW-0732">Signal</keyword>
<dbReference type="GO" id="GO:0009166">
    <property type="term" value="P:nucleotide catabolic process"/>
    <property type="evidence" value="ECO:0007669"/>
    <property type="project" value="InterPro"/>
</dbReference>
<dbReference type="InterPro" id="IPR029052">
    <property type="entry name" value="Metallo-depent_PP-like"/>
</dbReference>
<dbReference type="InterPro" id="IPR004843">
    <property type="entry name" value="Calcineurin-like_PHP"/>
</dbReference>
<dbReference type="FunFam" id="3.60.21.10:FF:000043">
    <property type="entry name" value="Ser/Thr protein phosphatase family"/>
    <property type="match status" value="1"/>
</dbReference>
<gene>
    <name evidence="4" type="ORF">DHEL01_v211392</name>
</gene>
<dbReference type="InParanoid" id="A0A2P5HIZ7"/>
<dbReference type="InterPro" id="IPR014485">
    <property type="entry name" value="Pesterase_C1039"/>
</dbReference>
<feature type="signal peptide" evidence="1">
    <location>
        <begin position="1"/>
        <end position="20"/>
    </location>
</feature>
<feature type="domain" description="Calcineurin-like phosphoesterase" evidence="2">
    <location>
        <begin position="62"/>
        <end position="293"/>
    </location>
</feature>
<keyword evidence="5" id="KW-1185">Reference proteome</keyword>
<dbReference type="InterPro" id="IPR053828">
    <property type="entry name" value="Nucleosidase_C"/>
</dbReference>
<dbReference type="FunCoup" id="A0A2P5HIZ7">
    <property type="interactions" value="13"/>
</dbReference>
<dbReference type="PANTHER" id="PTHR11575:SF22">
    <property type="entry name" value="ADL392WP"/>
    <property type="match status" value="1"/>
</dbReference>
<dbReference type="STRING" id="158607.A0A2P5HIZ7"/>